<dbReference type="Proteomes" id="UP000004994">
    <property type="component" value="Chromosome 1"/>
</dbReference>
<dbReference type="Gramene" id="Solyc01g057130.1.1">
    <property type="protein sequence ID" value="Solyc01g057130.1.1.1"/>
    <property type="gene ID" value="Solyc01g057130.1"/>
</dbReference>
<accession>A0A3Q7EE76</accession>
<sequence length="52" mass="5954">MEAAGSASSLQPWKTLSFSETNKRKTKGKISMVLPQRTKKKFSQRRIVQPNF</sequence>
<dbReference type="PaxDb" id="4081-Solyc01g057130.1.1"/>
<evidence type="ECO:0000256" key="1">
    <source>
        <dbReference type="SAM" id="MobiDB-lite"/>
    </source>
</evidence>
<feature type="region of interest" description="Disordered" evidence="1">
    <location>
        <begin position="1"/>
        <end position="31"/>
    </location>
</feature>
<reference evidence="2" key="1">
    <citation type="journal article" date="2012" name="Nature">
        <title>The tomato genome sequence provides insights into fleshy fruit evolution.</title>
        <authorList>
            <consortium name="Tomato Genome Consortium"/>
        </authorList>
    </citation>
    <scope>NUCLEOTIDE SEQUENCE [LARGE SCALE GENOMIC DNA]</scope>
    <source>
        <strain evidence="2">cv. Heinz 1706</strain>
    </source>
</reference>
<organism evidence="2">
    <name type="scientific">Solanum lycopersicum</name>
    <name type="common">Tomato</name>
    <name type="synonym">Lycopersicon esculentum</name>
    <dbReference type="NCBI Taxonomy" id="4081"/>
    <lineage>
        <taxon>Eukaryota</taxon>
        <taxon>Viridiplantae</taxon>
        <taxon>Streptophyta</taxon>
        <taxon>Embryophyta</taxon>
        <taxon>Tracheophyta</taxon>
        <taxon>Spermatophyta</taxon>
        <taxon>Magnoliopsida</taxon>
        <taxon>eudicotyledons</taxon>
        <taxon>Gunneridae</taxon>
        <taxon>Pentapetalae</taxon>
        <taxon>asterids</taxon>
        <taxon>lamiids</taxon>
        <taxon>Solanales</taxon>
        <taxon>Solanaceae</taxon>
        <taxon>Solanoideae</taxon>
        <taxon>Solaneae</taxon>
        <taxon>Solanum</taxon>
        <taxon>Solanum subgen. Lycopersicon</taxon>
    </lineage>
</organism>
<proteinExistence type="predicted"/>
<feature type="compositionally biased region" description="Polar residues" evidence="1">
    <location>
        <begin position="1"/>
        <end position="20"/>
    </location>
</feature>
<reference evidence="2" key="2">
    <citation type="submission" date="2019-01" db="UniProtKB">
        <authorList>
            <consortium name="EnsemblPlants"/>
        </authorList>
    </citation>
    <scope>IDENTIFICATION</scope>
    <source>
        <strain evidence="2">cv. Heinz 1706</strain>
    </source>
</reference>
<name>A0A3Q7EE76_SOLLC</name>
<dbReference type="AlphaFoldDB" id="A0A3Q7EE76"/>
<protein>
    <submittedName>
        <fullName evidence="2">Uncharacterized protein</fullName>
    </submittedName>
</protein>
<keyword evidence="3" id="KW-1185">Reference proteome</keyword>
<dbReference type="InParanoid" id="A0A3Q7EE76"/>
<evidence type="ECO:0000313" key="2">
    <source>
        <dbReference type="EnsemblPlants" id="Solyc01g057130.1.1.1"/>
    </source>
</evidence>
<evidence type="ECO:0000313" key="3">
    <source>
        <dbReference type="Proteomes" id="UP000004994"/>
    </source>
</evidence>
<dbReference type="EnsemblPlants" id="Solyc01g057130.1.1">
    <property type="protein sequence ID" value="Solyc01g057130.1.1.1"/>
    <property type="gene ID" value="Solyc01g057130.1"/>
</dbReference>